<dbReference type="EMBL" id="JARYMX010000907">
    <property type="protein sequence ID" value="KAJ9535056.1"/>
    <property type="molecule type" value="Genomic_DNA"/>
</dbReference>
<sequence>MVDENPCSTPMEFSLKLAKQPKESKVNSSIDRSLLDSLMYLSTTQPYIMFTVETPRLIAYSDNNYGEGLSSNEAEYMSITIDGCQALWMRGILKELKHPQKKPTVIYCDDKSAIALTKNIVYHGKSKHARIKYSFIGELVSYGEVEVIFCKSCDQATDVLNKALKIADFVKMKDGVDGNCLECIEQRQT</sequence>
<gene>
    <name evidence="1" type="ORF">OSB04_un001872</name>
</gene>
<dbReference type="CDD" id="cd09272">
    <property type="entry name" value="RNase_HI_RT_Ty1"/>
    <property type="match status" value="1"/>
</dbReference>
<evidence type="ECO:0000313" key="1">
    <source>
        <dbReference type="EMBL" id="KAJ9535056.1"/>
    </source>
</evidence>
<proteinExistence type="predicted"/>
<reference evidence="1" key="1">
    <citation type="submission" date="2023-03" db="EMBL/GenBank/DDBJ databases">
        <title>Chromosome-scale reference genome and RAD-based genetic map of yellow starthistle (Centaurea solstitialis) reveal putative structural variation and QTLs associated with invader traits.</title>
        <authorList>
            <person name="Reatini B."/>
            <person name="Cang F.A."/>
            <person name="Jiang Q."/>
            <person name="Mckibben M.T.W."/>
            <person name="Barker M.S."/>
            <person name="Rieseberg L.H."/>
            <person name="Dlugosch K.M."/>
        </authorList>
    </citation>
    <scope>NUCLEOTIDE SEQUENCE</scope>
    <source>
        <strain evidence="1">CAN-66</strain>
        <tissue evidence="1">Leaf</tissue>
    </source>
</reference>
<protein>
    <submittedName>
        <fullName evidence="1">Uncharacterized protein</fullName>
    </submittedName>
</protein>
<dbReference type="Proteomes" id="UP001172457">
    <property type="component" value="Unassembled WGS sequence"/>
</dbReference>
<dbReference type="AlphaFoldDB" id="A0AA38W4N6"/>
<keyword evidence="2" id="KW-1185">Reference proteome</keyword>
<evidence type="ECO:0000313" key="2">
    <source>
        <dbReference type="Proteomes" id="UP001172457"/>
    </source>
</evidence>
<name>A0AA38W4N6_9ASTR</name>
<organism evidence="1 2">
    <name type="scientific">Centaurea solstitialis</name>
    <name type="common">yellow star-thistle</name>
    <dbReference type="NCBI Taxonomy" id="347529"/>
    <lineage>
        <taxon>Eukaryota</taxon>
        <taxon>Viridiplantae</taxon>
        <taxon>Streptophyta</taxon>
        <taxon>Embryophyta</taxon>
        <taxon>Tracheophyta</taxon>
        <taxon>Spermatophyta</taxon>
        <taxon>Magnoliopsida</taxon>
        <taxon>eudicotyledons</taxon>
        <taxon>Gunneridae</taxon>
        <taxon>Pentapetalae</taxon>
        <taxon>asterids</taxon>
        <taxon>campanulids</taxon>
        <taxon>Asterales</taxon>
        <taxon>Asteraceae</taxon>
        <taxon>Carduoideae</taxon>
        <taxon>Cardueae</taxon>
        <taxon>Centaureinae</taxon>
        <taxon>Centaurea</taxon>
    </lineage>
</organism>
<comment type="caution">
    <text evidence="1">The sequence shown here is derived from an EMBL/GenBank/DDBJ whole genome shotgun (WGS) entry which is preliminary data.</text>
</comment>
<dbReference type="PANTHER" id="PTHR11439">
    <property type="entry name" value="GAG-POL-RELATED RETROTRANSPOSON"/>
    <property type="match status" value="1"/>
</dbReference>
<dbReference type="PANTHER" id="PTHR11439:SF483">
    <property type="entry name" value="PEPTIDE SYNTHASE GLIP-LIKE, PUTATIVE (AFU_ORTHOLOGUE AFUA_3G12920)-RELATED"/>
    <property type="match status" value="1"/>
</dbReference>
<accession>A0AA38W4N6</accession>